<sequence>MEMLVLGGSLRLLHCAEGHAIDSVLLQPVRRFGKTFRQLATSGSVAGTVEPSVRLRSLGNHFHPVNRPRTQRQVVCRLAGLALFPTQMDLGLGGLRFHGTSFVFLHHQDFLLLLLLELLLLLKMLLLLLGQKSNAGSNSHSDGGRRQQDSTAGR</sequence>
<organism evidence="3">
    <name type="scientific">Culex pipiens</name>
    <name type="common">House mosquito</name>
    <dbReference type="NCBI Taxonomy" id="7175"/>
    <lineage>
        <taxon>Eukaryota</taxon>
        <taxon>Metazoa</taxon>
        <taxon>Ecdysozoa</taxon>
        <taxon>Arthropoda</taxon>
        <taxon>Hexapoda</taxon>
        <taxon>Insecta</taxon>
        <taxon>Pterygota</taxon>
        <taxon>Neoptera</taxon>
        <taxon>Endopterygota</taxon>
        <taxon>Diptera</taxon>
        <taxon>Nematocera</taxon>
        <taxon>Culicoidea</taxon>
        <taxon>Culicidae</taxon>
        <taxon>Culicinae</taxon>
        <taxon>Culicini</taxon>
        <taxon>Culex</taxon>
        <taxon>Culex</taxon>
    </lineage>
</organism>
<name>A0A8D8G559_CULPI</name>
<reference evidence="3" key="1">
    <citation type="submission" date="2021-05" db="EMBL/GenBank/DDBJ databases">
        <authorList>
            <person name="Alioto T."/>
            <person name="Alioto T."/>
            <person name="Gomez Garrido J."/>
        </authorList>
    </citation>
    <scope>NUCLEOTIDE SEQUENCE</scope>
</reference>
<keyword evidence="2" id="KW-1133">Transmembrane helix</keyword>
<proteinExistence type="predicted"/>
<evidence type="ECO:0000256" key="2">
    <source>
        <dbReference type="SAM" id="Phobius"/>
    </source>
</evidence>
<keyword evidence="2" id="KW-0472">Membrane</keyword>
<feature type="transmembrane region" description="Helical" evidence="2">
    <location>
        <begin position="110"/>
        <end position="129"/>
    </location>
</feature>
<dbReference type="AlphaFoldDB" id="A0A8D8G559"/>
<feature type="region of interest" description="Disordered" evidence="1">
    <location>
        <begin position="134"/>
        <end position="154"/>
    </location>
</feature>
<evidence type="ECO:0000313" key="3">
    <source>
        <dbReference type="EMBL" id="CAG6495281.1"/>
    </source>
</evidence>
<dbReference type="EMBL" id="HBUE01128027">
    <property type="protein sequence ID" value="CAG6495281.1"/>
    <property type="molecule type" value="Transcribed_RNA"/>
</dbReference>
<accession>A0A8D8G559</accession>
<protein>
    <submittedName>
        <fullName evidence="3">(northern house mosquito) hypothetical protein</fullName>
    </submittedName>
</protein>
<keyword evidence="2" id="KW-0812">Transmembrane</keyword>
<evidence type="ECO:0000256" key="1">
    <source>
        <dbReference type="SAM" id="MobiDB-lite"/>
    </source>
</evidence>